<gene>
    <name evidence="1" type="ORF">CN497_15365</name>
</gene>
<dbReference type="InterPro" id="IPR051612">
    <property type="entry name" value="Teichoic_Acid_Biosynth"/>
</dbReference>
<comment type="caution">
    <text evidence="1">The sequence shown here is derived from an EMBL/GenBank/DDBJ whole genome shotgun (WGS) entry which is preliminary data.</text>
</comment>
<dbReference type="Proteomes" id="UP000220341">
    <property type="component" value="Unassembled WGS sequence"/>
</dbReference>
<dbReference type="PANTHER" id="PTHR37316">
    <property type="entry name" value="TEICHOIC ACID GLYCEROL-PHOSPHATE PRIMASE"/>
    <property type="match status" value="1"/>
</dbReference>
<dbReference type="Gene3D" id="3.40.50.12580">
    <property type="match status" value="1"/>
</dbReference>
<sequence>MKVSIVALLQESNLTNFIDTLNRLREQTIGFENIELIILDQAVEKTSQEVIELSKLSQEANIHVQKESEVNFASLKGKYISFFDFNYSISPHLYSELYNTAEKKGLDFVSANADSTVKTNMDASADVIKKGFNALTSLKLIKKDTLLQHPQLVSKSVTSTAVEAFHFLVYTKKLSFNYIGKLKYKNGFTFDEDYISSSIGQIGEVNRALQMQAPKELNEAIKFQLLTHMLYLIDKNTFTNNLTEEKQTIAYNELRSLLALFSSQEIKSCGIDGYIPIFKMLDKNLDEEATEYIKLLRSKRHWYEQTNKYKQYFKKNPYSLEESLSWKVTKPFRKASSMLRSLKQSLYKGVLLAAASLVKVSLFNRKVWLVGEREDQAEDNGYFFFKYCREHYPNQKVYYIINEDSPHLDKVKKHGNVIHHSSFKHQLYMLVASTYISAWTFEECSYPRPKETFKKLFKKQLAKKYNICLQHGVIIHNISPYLHKERYNQNLIISSSEYEKKIIQNTLGYSENEVAVTGLARFDNLHELDVKKQILIMPTWRRHLFKINKNSFLKSDYYKAYKNLITNQEFLEMIERHNIPVKFYIHSQMQKFMDQFVIDHPNIEFLVKSTATVSELLKESSLLITDYSSVSSDFLYMDKPVIMYQFDPHNNHHTQVKEIQYNHLGMIVSNENQLMSAIGSVVNNDFKANKQYLENSQRIFKYKDQNNCQRIYNVIKQKTS</sequence>
<protein>
    <submittedName>
        <fullName evidence="1">Teichoic acid biosynthesis protein</fullName>
    </submittedName>
</protein>
<accession>A0AAE5UBP7</accession>
<dbReference type="GO" id="GO:0016020">
    <property type="term" value="C:membrane"/>
    <property type="evidence" value="ECO:0007669"/>
    <property type="project" value="InterPro"/>
</dbReference>
<dbReference type="InterPro" id="IPR043148">
    <property type="entry name" value="TagF_C"/>
</dbReference>
<dbReference type="PANTHER" id="PTHR37316:SF3">
    <property type="entry name" value="TEICHOIC ACID GLYCEROL-PHOSPHATE TRANSFERASE"/>
    <property type="match status" value="1"/>
</dbReference>
<evidence type="ECO:0000313" key="2">
    <source>
        <dbReference type="Proteomes" id="UP000220341"/>
    </source>
</evidence>
<dbReference type="AlphaFoldDB" id="A0AAE5UBP7"/>
<dbReference type="Pfam" id="PF04464">
    <property type="entry name" value="Glyphos_transf"/>
    <property type="match status" value="1"/>
</dbReference>
<dbReference type="InterPro" id="IPR007554">
    <property type="entry name" value="Glycerophosphate_synth"/>
</dbReference>
<dbReference type="GO" id="GO:0047355">
    <property type="term" value="F:CDP-glycerol glycerophosphotransferase activity"/>
    <property type="evidence" value="ECO:0007669"/>
    <property type="project" value="InterPro"/>
</dbReference>
<proteinExistence type="predicted"/>
<dbReference type="SUPFAM" id="SSF53756">
    <property type="entry name" value="UDP-Glycosyltransferase/glycogen phosphorylase"/>
    <property type="match status" value="1"/>
</dbReference>
<evidence type="ECO:0000313" key="1">
    <source>
        <dbReference type="EMBL" id="PES37237.1"/>
    </source>
</evidence>
<dbReference type="EMBL" id="NTYW01000014">
    <property type="protein sequence ID" value="PES37237.1"/>
    <property type="molecule type" value="Genomic_DNA"/>
</dbReference>
<organism evidence="1 2">
    <name type="scientific">Priestia megaterium</name>
    <name type="common">Bacillus megaterium</name>
    <dbReference type="NCBI Taxonomy" id="1404"/>
    <lineage>
        <taxon>Bacteria</taxon>
        <taxon>Bacillati</taxon>
        <taxon>Bacillota</taxon>
        <taxon>Bacilli</taxon>
        <taxon>Bacillales</taxon>
        <taxon>Bacillaceae</taxon>
        <taxon>Priestia</taxon>
    </lineage>
</organism>
<name>A0AAE5UBP7_PRIMG</name>
<reference evidence="1 2" key="1">
    <citation type="submission" date="2017-09" db="EMBL/GenBank/DDBJ databases">
        <title>Large-scale bioinformatics analysis of Bacillus genomes uncovers conserved roles of natural products in bacterial physiology.</title>
        <authorList>
            <consortium name="Agbiome Team Llc"/>
            <person name="Bleich R.M."/>
            <person name="Kirk G.J."/>
            <person name="Santa Maria K.C."/>
            <person name="Allen S.E."/>
            <person name="Farag S."/>
            <person name="Shank E.A."/>
            <person name="Bowers A."/>
        </authorList>
    </citation>
    <scope>NUCLEOTIDE SEQUENCE [LARGE SCALE GENOMIC DNA]</scope>
    <source>
        <strain evidence="1 2">AFS003013</strain>
    </source>
</reference>
<dbReference type="RefSeq" id="WP_098278332.1">
    <property type="nucleotide sequence ID" value="NZ_JARTIO010000004.1"/>
</dbReference>